<protein>
    <submittedName>
        <fullName evidence="5">Heat shock protein Hsp20</fullName>
    </submittedName>
</protein>
<evidence type="ECO:0000259" key="4">
    <source>
        <dbReference type="PROSITE" id="PS01031"/>
    </source>
</evidence>
<accession>A0LHQ8</accession>
<dbReference type="FunCoup" id="A0LHQ8">
    <property type="interactions" value="140"/>
</dbReference>
<dbReference type="PANTHER" id="PTHR46733:SF3">
    <property type="entry name" value="26.5 KDA HEAT SHOCK PROTEIN, MITOCHONDRIAL"/>
    <property type="match status" value="1"/>
</dbReference>
<dbReference type="AlphaFoldDB" id="A0LHQ8"/>
<dbReference type="Pfam" id="PF00011">
    <property type="entry name" value="HSP20"/>
    <property type="match status" value="1"/>
</dbReference>
<dbReference type="InterPro" id="IPR002068">
    <property type="entry name" value="A-crystallin/Hsp20_dom"/>
</dbReference>
<sequence length="148" mass="16537">MLSKLAEMKRRMDALYAESFKPENEQSADVETAAVDWEPSADITEREDAVRFFIDLPGVLESELTVEVADNRLVVRGKREIPIEDAPASACRCHRERPYGSFRRVFAIPGDCLTESIGAELKAGVLSIEIPRQAPHRGSAHKVEVRSE</sequence>
<dbReference type="STRING" id="335543.Sfum_1268"/>
<name>A0LHQ8_SYNFM</name>
<proteinExistence type="inferred from homology"/>
<evidence type="ECO:0000256" key="2">
    <source>
        <dbReference type="PROSITE-ProRule" id="PRU00285"/>
    </source>
</evidence>
<keyword evidence="6" id="KW-1185">Reference proteome</keyword>
<gene>
    <name evidence="5" type="ordered locus">Sfum_1268</name>
</gene>
<dbReference type="Proteomes" id="UP000001784">
    <property type="component" value="Chromosome"/>
</dbReference>
<evidence type="ECO:0000313" key="5">
    <source>
        <dbReference type="EMBL" id="ABK16960.1"/>
    </source>
</evidence>
<keyword evidence="1 5" id="KW-0346">Stress response</keyword>
<evidence type="ECO:0000313" key="6">
    <source>
        <dbReference type="Proteomes" id="UP000001784"/>
    </source>
</evidence>
<dbReference type="PROSITE" id="PS01031">
    <property type="entry name" value="SHSP"/>
    <property type="match status" value="1"/>
</dbReference>
<dbReference type="SUPFAM" id="SSF49764">
    <property type="entry name" value="HSP20-like chaperones"/>
    <property type="match status" value="1"/>
</dbReference>
<dbReference type="CDD" id="cd06464">
    <property type="entry name" value="ACD_sHsps-like"/>
    <property type="match status" value="1"/>
</dbReference>
<dbReference type="eggNOG" id="COG0071">
    <property type="taxonomic scope" value="Bacteria"/>
</dbReference>
<evidence type="ECO:0000256" key="1">
    <source>
        <dbReference type="ARBA" id="ARBA00023016"/>
    </source>
</evidence>
<reference evidence="5 6" key="1">
    <citation type="submission" date="2006-10" db="EMBL/GenBank/DDBJ databases">
        <title>Complete sequence of Syntrophobacter fumaroxidans MPOB.</title>
        <authorList>
            <consortium name="US DOE Joint Genome Institute"/>
            <person name="Copeland A."/>
            <person name="Lucas S."/>
            <person name="Lapidus A."/>
            <person name="Barry K."/>
            <person name="Detter J.C."/>
            <person name="Glavina del Rio T."/>
            <person name="Hammon N."/>
            <person name="Israni S."/>
            <person name="Pitluck S."/>
            <person name="Goltsman E.G."/>
            <person name="Martinez M."/>
            <person name="Schmutz J."/>
            <person name="Larimer F."/>
            <person name="Land M."/>
            <person name="Hauser L."/>
            <person name="Kyrpides N."/>
            <person name="Kim E."/>
            <person name="Boone D.R."/>
            <person name="Brockman F."/>
            <person name="Culley D."/>
            <person name="Ferry J."/>
            <person name="Gunsalus R."/>
            <person name="McInerney M.J."/>
            <person name="Morrison M."/>
            <person name="Plugge C."/>
            <person name="Rohlin L."/>
            <person name="Scholten J."/>
            <person name="Sieber J."/>
            <person name="Stams A.J.M."/>
            <person name="Worm P."/>
            <person name="Henstra A.M."/>
            <person name="Richardson P."/>
        </authorList>
    </citation>
    <scope>NUCLEOTIDE SEQUENCE [LARGE SCALE GENOMIC DNA]</scope>
    <source>
        <strain evidence="6">DSM 10017 / MPOB</strain>
    </source>
</reference>
<dbReference type="PANTHER" id="PTHR46733">
    <property type="entry name" value="26.5 KDA HEAT SHOCK PROTEIN, MITOCHONDRIAL"/>
    <property type="match status" value="1"/>
</dbReference>
<dbReference type="InterPro" id="IPR008978">
    <property type="entry name" value="HSP20-like_chaperone"/>
</dbReference>
<dbReference type="InterPro" id="IPR044587">
    <property type="entry name" value="HSP21-like"/>
</dbReference>
<feature type="domain" description="SHSP" evidence="4">
    <location>
        <begin position="32"/>
        <end position="148"/>
    </location>
</feature>
<dbReference type="EMBL" id="CP000478">
    <property type="protein sequence ID" value="ABK16960.1"/>
    <property type="molecule type" value="Genomic_DNA"/>
</dbReference>
<comment type="similarity">
    <text evidence="2 3">Belongs to the small heat shock protein (HSP20) family.</text>
</comment>
<dbReference type="InParanoid" id="A0LHQ8"/>
<organism evidence="5 6">
    <name type="scientific">Syntrophobacter fumaroxidans (strain DSM 10017 / MPOB)</name>
    <dbReference type="NCBI Taxonomy" id="335543"/>
    <lineage>
        <taxon>Bacteria</taxon>
        <taxon>Pseudomonadati</taxon>
        <taxon>Thermodesulfobacteriota</taxon>
        <taxon>Syntrophobacteria</taxon>
        <taxon>Syntrophobacterales</taxon>
        <taxon>Syntrophobacteraceae</taxon>
        <taxon>Syntrophobacter</taxon>
    </lineage>
</organism>
<dbReference type="KEGG" id="sfu:Sfum_1268"/>
<evidence type="ECO:0000256" key="3">
    <source>
        <dbReference type="RuleBase" id="RU003616"/>
    </source>
</evidence>
<dbReference type="HOGENOM" id="CLU_046737_12_1_7"/>
<dbReference type="GO" id="GO:0009408">
    <property type="term" value="P:response to heat"/>
    <property type="evidence" value="ECO:0007669"/>
    <property type="project" value="InterPro"/>
</dbReference>
<dbReference type="Gene3D" id="2.60.40.790">
    <property type="match status" value="1"/>
</dbReference>